<dbReference type="SUPFAM" id="SSF56112">
    <property type="entry name" value="Protein kinase-like (PK-like)"/>
    <property type="match status" value="1"/>
</dbReference>
<dbReference type="Pfam" id="PF00069">
    <property type="entry name" value="Pkinase"/>
    <property type="match status" value="1"/>
</dbReference>
<evidence type="ECO:0000313" key="6">
    <source>
        <dbReference type="EMBL" id="TPX54197.1"/>
    </source>
</evidence>
<proteinExistence type="predicted"/>
<feature type="compositionally biased region" description="Polar residues" evidence="3">
    <location>
        <begin position="479"/>
        <end position="517"/>
    </location>
</feature>
<dbReference type="VEuPathDB" id="FungiDB:SeMB42_g00411"/>
<evidence type="ECO:0000313" key="8">
    <source>
        <dbReference type="Proteomes" id="UP000320475"/>
    </source>
</evidence>
<evidence type="ECO:0000313" key="7">
    <source>
        <dbReference type="Proteomes" id="UP000317494"/>
    </source>
</evidence>
<feature type="domain" description="Protein kinase" evidence="4">
    <location>
        <begin position="16"/>
        <end position="288"/>
    </location>
</feature>
<dbReference type="GO" id="GO:0004672">
    <property type="term" value="F:protein kinase activity"/>
    <property type="evidence" value="ECO:0007669"/>
    <property type="project" value="InterPro"/>
</dbReference>
<name>A0A507D9Q6_9FUNG</name>
<feature type="compositionally biased region" description="Polar residues" evidence="3">
    <location>
        <begin position="646"/>
        <end position="658"/>
    </location>
</feature>
<accession>A0A507D9Q6</accession>
<protein>
    <recommendedName>
        <fullName evidence="4">Protein kinase domain-containing protein</fullName>
    </recommendedName>
</protein>
<dbReference type="PANTHER" id="PTHR24347">
    <property type="entry name" value="SERINE/THREONINE-PROTEIN KINASE"/>
    <property type="match status" value="1"/>
</dbReference>
<dbReference type="PROSITE" id="PS50011">
    <property type="entry name" value="PROTEIN_KINASE_DOM"/>
    <property type="match status" value="1"/>
</dbReference>
<comment type="caution">
    <text evidence="5">The sequence shown here is derived from an EMBL/GenBank/DDBJ whole genome shotgun (WGS) entry which is preliminary data.</text>
</comment>
<evidence type="ECO:0000256" key="1">
    <source>
        <dbReference type="ARBA" id="ARBA00022741"/>
    </source>
</evidence>
<dbReference type="OrthoDB" id="1738954at2759"/>
<dbReference type="EMBL" id="QEAM01000073">
    <property type="protein sequence ID" value="TPX47640.1"/>
    <property type="molecule type" value="Genomic_DNA"/>
</dbReference>
<dbReference type="Proteomes" id="UP000320475">
    <property type="component" value="Unassembled WGS sequence"/>
</dbReference>
<dbReference type="InterPro" id="IPR000719">
    <property type="entry name" value="Prot_kinase_dom"/>
</dbReference>
<dbReference type="Gene3D" id="1.10.510.10">
    <property type="entry name" value="Transferase(Phosphotransferase) domain 1"/>
    <property type="match status" value="1"/>
</dbReference>
<sequence>MANRTQLPEHPNLSKYRLHKEIAQGANSIVYEGVNIETFEPVAIKVVARAGLQHTQENQVLREIALLRRFSHPCIVKLITFAHTTTHICLVLELLSSGELFGKLRDMKCGLSEGAARYVMKQIAEAVKYLHGRGTVHRDVKLENILYQPPVLDDLVDPDAKEAARYGIGLVKLCDFGLSKEIFDTTTQTPCGTIGYTAPEILQDQRYNFEVDIWSLGCVLYTILCGFQPFYDPNPQRLAEKITRCEYTFIEPFWKHISLQAKNLIQNCFKIPSSERPNIDQFLDHPWLDIKPESSKSNLKHANGEVHRLKSALKFSQVPANTSAAIPPIAPPASPTAPITSQKVVSGLARPFALPLNVPTHVKGRQRGGGNITQILPRNEVNLRPAMTPAMARVVGLQPPPKQPVVRTIRRLPMKAADQGGEWPTLPDVLKTPISEELPSPLSTTSVWPDPNTFSVNAPSAQDDSDDDSTPTLDNLSSTHDSFSGLCSSTQDEGSARQTPPISSIDMSKLSLQTPRPRSTKTDRPASTPVDLSHPRRLAQVIQAPGAPPRHFKSGISDSAVTDESAVVSVENDVSEVDTTICNESDDDHRATACRVRARPFERLRPSWASNNVVYHARDSDAEDEEMAPPTIIPNRADDNVADAQTITGPASTSSPASHSGLERSSSCSARPRRARARTATVNRVLFSNRITGDSWSRVRSCTVPSLISLPEELPPSREIYSDSKEGWDISHPGWSNFHRKWANEGTFGMALSLDDIPSGTCPGMKKSSGPGTFAEACNQEEEEDGMLTPRPNATQKFFENLAAPSQTPADWNAPRRRRHTVQYAAAPVRVIEDAPSPDEEVSSDSDLYESACDDGSEAEEAELPSIVSPNDWLRKVALLQTEGQVPFTASNADESASHTKDIPVQLRQPRARARTASVQRVLFHETSMSYNWRPVKISASARARTQSVPSLIPIEEEESAPSMPHVDDVVGWAAIQSRMAALAMPSPHPVGCAGEANFTSTPMVDTLSNAAVGDTYPTPLASPPSVKPEPVSGFDLQMSNSTLLNRRRRGSIL</sequence>
<keyword evidence="2" id="KW-0067">ATP-binding</keyword>
<dbReference type="Proteomes" id="UP000317494">
    <property type="component" value="Unassembled WGS sequence"/>
</dbReference>
<dbReference type="STRING" id="286115.A0A507D9Q6"/>
<keyword evidence="1" id="KW-0547">Nucleotide-binding</keyword>
<dbReference type="FunFam" id="1.10.510.10:FF:000571">
    <property type="entry name" value="Maternal embryonic leucine zipper kinase"/>
    <property type="match status" value="1"/>
</dbReference>
<reference evidence="7 8" key="1">
    <citation type="journal article" date="2019" name="Sci. Rep.">
        <title>Comparative genomics of chytrid fungi reveal insights into the obligate biotrophic and pathogenic lifestyle of Synchytrium endobioticum.</title>
        <authorList>
            <person name="van de Vossenberg B.T.L.H."/>
            <person name="Warris S."/>
            <person name="Nguyen H.D.T."/>
            <person name="van Gent-Pelzer M.P.E."/>
            <person name="Joly D.L."/>
            <person name="van de Geest H.C."/>
            <person name="Bonants P.J.M."/>
            <person name="Smith D.S."/>
            <person name="Levesque C.A."/>
            <person name="van der Lee T.A.J."/>
        </authorList>
    </citation>
    <scope>NUCLEOTIDE SEQUENCE [LARGE SCALE GENOMIC DNA]</scope>
    <source>
        <strain evidence="5 8">LEV6574</strain>
        <strain evidence="6 7">MB42</strain>
    </source>
</reference>
<feature type="region of interest" description="Disordered" evidence="3">
    <location>
        <begin position="1016"/>
        <end position="1040"/>
    </location>
</feature>
<evidence type="ECO:0000256" key="2">
    <source>
        <dbReference type="ARBA" id="ARBA00022840"/>
    </source>
</evidence>
<dbReference type="InterPro" id="IPR011009">
    <property type="entry name" value="Kinase-like_dom_sf"/>
</dbReference>
<organism evidence="5 8">
    <name type="scientific">Synchytrium endobioticum</name>
    <dbReference type="NCBI Taxonomy" id="286115"/>
    <lineage>
        <taxon>Eukaryota</taxon>
        <taxon>Fungi</taxon>
        <taxon>Fungi incertae sedis</taxon>
        <taxon>Chytridiomycota</taxon>
        <taxon>Chytridiomycota incertae sedis</taxon>
        <taxon>Chytridiomycetes</taxon>
        <taxon>Synchytriales</taxon>
        <taxon>Synchytriaceae</taxon>
        <taxon>Synchytrium</taxon>
    </lineage>
</organism>
<dbReference type="EMBL" id="QEAN01000008">
    <property type="protein sequence ID" value="TPX54197.1"/>
    <property type="molecule type" value="Genomic_DNA"/>
</dbReference>
<feature type="region of interest" description="Disordered" evidence="3">
    <location>
        <begin position="646"/>
        <end position="676"/>
    </location>
</feature>
<dbReference type="SMART" id="SM00220">
    <property type="entry name" value="S_TKc"/>
    <property type="match status" value="1"/>
</dbReference>
<keyword evidence="7" id="KW-1185">Reference proteome</keyword>
<gene>
    <name evidence="5" type="ORF">SeLEV6574_g02563</name>
    <name evidence="6" type="ORF">SeMB42_g00411</name>
</gene>
<dbReference type="GO" id="GO:0005524">
    <property type="term" value="F:ATP binding"/>
    <property type="evidence" value="ECO:0007669"/>
    <property type="project" value="UniProtKB-KW"/>
</dbReference>
<evidence type="ECO:0000259" key="4">
    <source>
        <dbReference type="PROSITE" id="PS50011"/>
    </source>
</evidence>
<feature type="compositionally biased region" description="Polar residues" evidence="3">
    <location>
        <begin position="441"/>
        <end position="456"/>
    </location>
</feature>
<dbReference type="AlphaFoldDB" id="A0A507D9Q6"/>
<evidence type="ECO:0000256" key="3">
    <source>
        <dbReference type="SAM" id="MobiDB-lite"/>
    </source>
</evidence>
<feature type="region of interest" description="Disordered" evidence="3">
    <location>
        <begin position="619"/>
        <end position="638"/>
    </location>
</feature>
<evidence type="ECO:0000313" key="5">
    <source>
        <dbReference type="EMBL" id="TPX47640.1"/>
    </source>
</evidence>
<feature type="region of interest" description="Disordered" evidence="3">
    <location>
        <begin position="434"/>
        <end position="536"/>
    </location>
</feature>